<dbReference type="Pfam" id="PF24883">
    <property type="entry name" value="NPHP3_N"/>
    <property type="match status" value="1"/>
</dbReference>
<evidence type="ECO:0000256" key="2">
    <source>
        <dbReference type="SAM" id="MobiDB-lite"/>
    </source>
</evidence>
<comment type="caution">
    <text evidence="4">The sequence shown here is derived from an EMBL/GenBank/DDBJ whole genome shotgun (WGS) entry which is preliminary data.</text>
</comment>
<feature type="domain" description="Nephrocystin 3-like N-terminal" evidence="3">
    <location>
        <begin position="228"/>
        <end position="391"/>
    </location>
</feature>
<feature type="region of interest" description="Disordered" evidence="2">
    <location>
        <begin position="736"/>
        <end position="782"/>
    </location>
</feature>
<dbReference type="Gene3D" id="1.25.40.20">
    <property type="entry name" value="Ankyrin repeat-containing domain"/>
    <property type="match status" value="1"/>
</dbReference>
<dbReference type="InterPro" id="IPR027417">
    <property type="entry name" value="P-loop_NTPase"/>
</dbReference>
<dbReference type="Proteomes" id="UP000613401">
    <property type="component" value="Unassembled WGS sequence"/>
</dbReference>
<dbReference type="PANTHER" id="PTHR10039:SF15">
    <property type="entry name" value="NACHT DOMAIN-CONTAINING PROTEIN"/>
    <property type="match status" value="1"/>
</dbReference>
<dbReference type="Gene3D" id="3.40.50.300">
    <property type="entry name" value="P-loop containing nucleotide triphosphate hydrolases"/>
    <property type="match status" value="1"/>
</dbReference>
<gene>
    <name evidence="4" type="ORF">GCG54_00010794</name>
</gene>
<keyword evidence="1" id="KW-0677">Repeat</keyword>
<accession>A0A8H4C741</accession>
<reference evidence="4" key="1">
    <citation type="journal article" date="2020" name="Phytopathology">
        <title>Genome sequence and comparative analysis of Colletotrichum gloeosporioides isolated from Liriodendron leaves.</title>
        <authorList>
            <person name="Fu F.F."/>
            <person name="Hao Z."/>
            <person name="Wang P."/>
            <person name="Lu Y."/>
            <person name="Xue L.J."/>
            <person name="Wei G."/>
            <person name="Tian Y."/>
            <person name="Baishi H."/>
            <person name="Xu H."/>
            <person name="Shi J."/>
            <person name="Cheng T."/>
            <person name="Wang G."/>
            <person name="Yi Y."/>
            <person name="Chen J."/>
        </authorList>
    </citation>
    <scope>NUCLEOTIDE SEQUENCE</scope>
    <source>
        <strain evidence="4">Lc1</strain>
    </source>
</reference>
<dbReference type="SUPFAM" id="SSF48403">
    <property type="entry name" value="Ankyrin repeat"/>
    <property type="match status" value="1"/>
</dbReference>
<dbReference type="PANTHER" id="PTHR10039">
    <property type="entry name" value="AMELOGENIN"/>
    <property type="match status" value="1"/>
</dbReference>
<keyword evidence="5" id="KW-1185">Reference proteome</keyword>
<evidence type="ECO:0000313" key="4">
    <source>
        <dbReference type="EMBL" id="KAF3798641.1"/>
    </source>
</evidence>
<dbReference type="InterPro" id="IPR056884">
    <property type="entry name" value="NPHP3-like_N"/>
</dbReference>
<dbReference type="GeneID" id="69017921"/>
<feature type="compositionally biased region" description="Low complexity" evidence="2">
    <location>
        <begin position="743"/>
        <end position="768"/>
    </location>
</feature>
<dbReference type="SMART" id="SM00248">
    <property type="entry name" value="ANK"/>
    <property type="match status" value="3"/>
</dbReference>
<organism evidence="4 5">
    <name type="scientific">Colletotrichum gloeosporioides</name>
    <name type="common">Anthracnose fungus</name>
    <name type="synonym">Glomerella cingulata</name>
    <dbReference type="NCBI Taxonomy" id="474922"/>
    <lineage>
        <taxon>Eukaryota</taxon>
        <taxon>Fungi</taxon>
        <taxon>Dikarya</taxon>
        <taxon>Ascomycota</taxon>
        <taxon>Pezizomycotina</taxon>
        <taxon>Sordariomycetes</taxon>
        <taxon>Hypocreomycetidae</taxon>
        <taxon>Glomerellales</taxon>
        <taxon>Glomerellaceae</taxon>
        <taxon>Colletotrichum</taxon>
        <taxon>Colletotrichum gloeosporioides species complex</taxon>
    </lineage>
</organism>
<protein>
    <recommendedName>
        <fullName evidence="3">Nephrocystin 3-like N-terminal domain-containing protein</fullName>
    </recommendedName>
</protein>
<dbReference type="InterPro" id="IPR002110">
    <property type="entry name" value="Ankyrin_rpt"/>
</dbReference>
<dbReference type="SUPFAM" id="SSF52540">
    <property type="entry name" value="P-loop containing nucleoside triphosphate hydrolases"/>
    <property type="match status" value="1"/>
</dbReference>
<reference evidence="4" key="2">
    <citation type="submission" date="2020-03" db="EMBL/GenBank/DDBJ databases">
        <authorList>
            <person name="Fu F.-F."/>
            <person name="Chen J."/>
        </authorList>
    </citation>
    <scope>NUCLEOTIDE SEQUENCE</scope>
    <source>
        <strain evidence="4">Lc1</strain>
    </source>
</reference>
<name>A0A8H4C741_COLGL</name>
<dbReference type="RefSeq" id="XP_045257801.1">
    <property type="nucleotide sequence ID" value="XM_045410710.1"/>
</dbReference>
<evidence type="ECO:0000256" key="1">
    <source>
        <dbReference type="ARBA" id="ARBA00022737"/>
    </source>
</evidence>
<evidence type="ECO:0000259" key="3">
    <source>
        <dbReference type="Pfam" id="PF24883"/>
    </source>
</evidence>
<sequence>MEPTEVVNSLRGLVAVADNAFRSTYDFAKDKIDPFMDIKRRDEIRRVATEIQDLAGLLHRLTLVASAFDEDHNQVLDDVYGLRSPKLPQQLFSCRQTLIKLEASLSRRELTYDVIKREADLKSRAKLRWPFTTAWTVDLIQEIGQHKEAVTRALSSNSMNELLQSFSKGKGRHSPNRREVVRRYVMGRCRHSKENSTVTSFFARVDHLEVLTRTVSKRSNWTEYDLLELEPIRCWIGHGNCNDKSSHLWITGGPGAGKTTFAATLIETAIHTHYSDQATAVIFAFCRFSDPRSYECFYFLGTLLAQIAVQHPSAMTILGNYYSELRTRRLVEIPTIERMKAVFFATTKVFRQILCVVDGVDECSDEGDNVTQLMASLASESGNVRLAMVSRYRQRIETTLKSSFGESLCCKEFEPDRKQLEVFAATEIEKMATEANSVFHNLRLKDNVIQSFGPIINPSFRFASCSIEYIARYATAENLHEMSKTLPQNLEGIYKLNLQRFNEQPASTKALIQSALQLTAFSDPPLTSHELCQALSVVGIPGLDADELQYPEVDENEITDSCGIFLTKAAHGEEFGLAHHTVKEFLEQIDPTNPELAGYRVSRSRTRRLLGICALRFLCLNHFARLPKRLNSEDSFLSNRRRRLPFYRYAALVWPRLADELWDDEEFREQAMELCNPAQTSNFKAWSLEVCHFYRLGASWNGWVNDRFEDKPWSVGTHSRRDRWYSSSDSLCSESTEAFTGPSGSHWGTSKSSASSGSSASSESSGSEEPSRSEESSGSEEIIEPLESRSWLWRQREHPDWKWQEGQTRRLAHFIRRGDFTPLHMACLLGLNRLCDNLVADQSDIHRMSRIGSPLQCALGGPFLIACHDLSTRKTYKTWNRISAVEKPSIELVQTLIEAGADCTRSLPAQYSWNSMGALGLKSSEWAGDYRIFAAIVKGGAQMHDDAIHTFRLLCREWTKYKKEQARLDVAAVLEILGDMFLQGEAEASAYLTAFRHVVTDMHDIDVPLPALEAATDDMLVERMKKAIESDCLSSLKETGKTPRGQLILQDDTLDGLIDHAVSSLAANCLSFLLDRFSGPENENVTMGRLLLRCTGNEFEDVLVSLLKHGSKATTTDREGRNIWHLSTVGRKSERILQVLMSTHVTKKDRETALHALDNINGRTPLANALFTGHPDYHEASIILKHCQASKDMLQSARPSVNAIIAGIESPKTLQELHNRGVLPVPDDETPLHDLQPNAHVDAVKQLLAIYSYQDSLKWKSPVGSYLASSSFSIYKEDVLRLLISTELPLSLDPHQRSIWSMVIDHLVEVLSKPPPLGVQWASALVDILVDTGCLANHETVSGISALRDLQTLLNCNVSESPKIKTKVVMILENIFGSVIDATTDHSDLKGTGLGLQLLHWAVVHDSVYLVGRLLSLSVDVHARSGSRGKSFNALELICTHGHSQSSVRIFEKILQRTDKARIDDLHRYETGEELVGLLHLHGSAKPRLFSPRTPTFEFCWPDR</sequence>
<dbReference type="EMBL" id="WVTB01000093">
    <property type="protein sequence ID" value="KAF3798641.1"/>
    <property type="molecule type" value="Genomic_DNA"/>
</dbReference>
<evidence type="ECO:0000313" key="5">
    <source>
        <dbReference type="Proteomes" id="UP000613401"/>
    </source>
</evidence>
<proteinExistence type="predicted"/>
<dbReference type="InterPro" id="IPR036770">
    <property type="entry name" value="Ankyrin_rpt-contain_sf"/>
</dbReference>